<proteinExistence type="predicted"/>
<dbReference type="Proteomes" id="UP000192980">
    <property type="component" value="Unassembled WGS sequence"/>
</dbReference>
<dbReference type="Pfam" id="PF13450">
    <property type="entry name" value="NAD_binding_8"/>
    <property type="match status" value="1"/>
</dbReference>
<dbReference type="PANTHER" id="PTHR10668">
    <property type="entry name" value="PHYTOENE DEHYDROGENASE"/>
    <property type="match status" value="1"/>
</dbReference>
<dbReference type="InterPro" id="IPR036188">
    <property type="entry name" value="FAD/NAD-bd_sf"/>
</dbReference>
<reference evidence="1 2" key="1">
    <citation type="submission" date="2017-04" db="EMBL/GenBank/DDBJ databases">
        <authorList>
            <person name="Afonso C.L."/>
            <person name="Miller P.J."/>
            <person name="Scott M.A."/>
            <person name="Spackman E."/>
            <person name="Goraichik I."/>
            <person name="Dimitrov K.M."/>
            <person name="Suarez D.L."/>
            <person name="Swayne D.E."/>
        </authorList>
    </citation>
    <scope>NUCLEOTIDE SEQUENCE [LARGE SCALE GENOMIC DNA]</scope>
    <source>
        <strain evidence="1 2">DSM 22418</strain>
    </source>
</reference>
<protein>
    <submittedName>
        <fullName evidence="1">Phytoene dehydrogenase-related protein</fullName>
    </submittedName>
</protein>
<keyword evidence="2" id="KW-1185">Reference proteome</keyword>
<dbReference type="SUPFAM" id="SSF51905">
    <property type="entry name" value="FAD/NAD(P)-binding domain"/>
    <property type="match status" value="1"/>
</dbReference>
<dbReference type="EMBL" id="FXAU01000003">
    <property type="protein sequence ID" value="SMG27998.1"/>
    <property type="molecule type" value="Genomic_DNA"/>
</dbReference>
<dbReference type="RefSeq" id="WP_085472532.1">
    <property type="nucleotide sequence ID" value="NZ_FXAU01000003.1"/>
</dbReference>
<dbReference type="AlphaFoldDB" id="A0A1X7JJS7"/>
<dbReference type="OrthoDB" id="833207at2"/>
<dbReference type="PRINTS" id="PR00411">
    <property type="entry name" value="PNDRDTASEI"/>
</dbReference>
<dbReference type="Gene3D" id="3.50.50.60">
    <property type="entry name" value="FAD/NAD(P)-binding domain"/>
    <property type="match status" value="1"/>
</dbReference>
<dbReference type="PANTHER" id="PTHR10668:SF105">
    <property type="entry name" value="DEHYDROGENASE-RELATED"/>
    <property type="match status" value="1"/>
</dbReference>
<evidence type="ECO:0000313" key="1">
    <source>
        <dbReference type="EMBL" id="SMG27998.1"/>
    </source>
</evidence>
<dbReference type="STRING" id="561061.SAMN05660862_1759"/>
<organism evidence="1 2">
    <name type="scientific">Sphingobacterium psychroaquaticum</name>
    <dbReference type="NCBI Taxonomy" id="561061"/>
    <lineage>
        <taxon>Bacteria</taxon>
        <taxon>Pseudomonadati</taxon>
        <taxon>Bacteroidota</taxon>
        <taxon>Sphingobacteriia</taxon>
        <taxon>Sphingobacteriales</taxon>
        <taxon>Sphingobacteriaceae</taxon>
        <taxon>Sphingobacterium</taxon>
    </lineage>
</organism>
<name>A0A1X7JJS7_9SPHI</name>
<accession>A0A1X7JJS7</accession>
<gene>
    <name evidence="1" type="ORF">SAMN05660862_1759</name>
</gene>
<evidence type="ECO:0000313" key="2">
    <source>
        <dbReference type="Proteomes" id="UP000192980"/>
    </source>
</evidence>
<sequence>MEKYDAIIVGSGPNGFAAAITLQQRGLKTLLLEGGTTIGGGMRSKALTLPGFLHDVCAAVHPMAMASPFFRSLPLEAYGLRFTYAPYEAAHPLDDTDTVFLKRDLAETANALEEDAPYYHELMSLVANEWEPLADDIMGPLRVPKNPILLAKFGLTAVQSADAVARRFKTKRAQALWGGMAAHGIQPLTNYTTAAIGMVLSGVGHRYGWPIPVGGSQAIADALAAYYKDLGGKIQTDFWLRDIKALPEHQVLVLDLTPRQLLAIDGLDLSSGYRQQLSRYRQGMGVFKIDWALSEPIPYRDRRCREASTVHLGNTYEEIAANEERTAKGEIVERPFVLLTQPSLFDASRAPDGKHTAWAYCHVPNGSLIDRTNAIEMQVERFAPGFRDVILERSTLNTREMEDYNPNYVGGDINGGIMDIFQLYTRPTRRLTPYRTSNKRVYICSSATPPGGGVHGMSGFHAAQTVLRDHFRDINS</sequence>